<feature type="domain" description="TLDc" evidence="2">
    <location>
        <begin position="335"/>
        <end position="500"/>
    </location>
</feature>
<dbReference type="SMART" id="SM00225">
    <property type="entry name" value="BTB"/>
    <property type="match status" value="1"/>
</dbReference>
<evidence type="ECO:0000313" key="4">
    <source>
        <dbReference type="Proteomes" id="UP000247702"/>
    </source>
</evidence>
<dbReference type="Proteomes" id="UP000247702">
    <property type="component" value="Unassembled WGS sequence"/>
</dbReference>
<dbReference type="AlphaFoldDB" id="A0A2Z6RU21"/>
<organism evidence="3 4">
    <name type="scientific">Rhizophagus clarus</name>
    <dbReference type="NCBI Taxonomy" id="94130"/>
    <lineage>
        <taxon>Eukaryota</taxon>
        <taxon>Fungi</taxon>
        <taxon>Fungi incertae sedis</taxon>
        <taxon>Mucoromycota</taxon>
        <taxon>Glomeromycotina</taxon>
        <taxon>Glomeromycetes</taxon>
        <taxon>Glomerales</taxon>
        <taxon>Glomeraceae</taxon>
        <taxon>Rhizophagus</taxon>
    </lineage>
</organism>
<gene>
    <name evidence="3" type="ORF">RclHR1_00690006</name>
</gene>
<dbReference type="EMBL" id="BEXD01004081">
    <property type="protein sequence ID" value="GBC06516.1"/>
    <property type="molecule type" value="Genomic_DNA"/>
</dbReference>
<dbReference type="InterPro" id="IPR000210">
    <property type="entry name" value="BTB/POZ_dom"/>
</dbReference>
<dbReference type="CDD" id="cd18186">
    <property type="entry name" value="BTB_POZ_ZBTB_KLHL-like"/>
    <property type="match status" value="1"/>
</dbReference>
<dbReference type="PANTHER" id="PTHR46306:SF1">
    <property type="entry name" value="BTB_POZ DOMAIN-CONTAINING PROTEIN 9"/>
    <property type="match status" value="1"/>
</dbReference>
<evidence type="ECO:0000259" key="1">
    <source>
        <dbReference type="PROSITE" id="PS50097"/>
    </source>
</evidence>
<dbReference type="PANTHER" id="PTHR46306">
    <property type="entry name" value="BTB/POZ DOMAIN-CONTAINING PROTEIN 9"/>
    <property type="match status" value="1"/>
</dbReference>
<evidence type="ECO:0008006" key="5">
    <source>
        <dbReference type="Google" id="ProtNLM"/>
    </source>
</evidence>
<dbReference type="GO" id="GO:0005737">
    <property type="term" value="C:cytoplasm"/>
    <property type="evidence" value="ECO:0007669"/>
    <property type="project" value="TreeGrafter"/>
</dbReference>
<dbReference type="PROSITE" id="PS50097">
    <property type="entry name" value="BTB"/>
    <property type="match status" value="1"/>
</dbReference>
<dbReference type="Pfam" id="PF00651">
    <property type="entry name" value="BTB"/>
    <property type="match status" value="1"/>
</dbReference>
<comment type="caution">
    <text evidence="3">The sequence shown here is derived from an EMBL/GenBank/DDBJ whole genome shotgun (WGS) entry which is preliminary data.</text>
</comment>
<reference evidence="3 4" key="1">
    <citation type="submission" date="2017-11" db="EMBL/GenBank/DDBJ databases">
        <title>The genome of Rhizophagus clarus HR1 reveals common genetic basis of auxotrophy among arbuscular mycorrhizal fungi.</title>
        <authorList>
            <person name="Kobayashi Y."/>
        </authorList>
    </citation>
    <scope>NUCLEOTIDE SEQUENCE [LARGE SCALE GENOMIC DNA]</scope>
    <source>
        <strain evidence="3 4">HR1</strain>
    </source>
</reference>
<dbReference type="Pfam" id="PF07534">
    <property type="entry name" value="TLD"/>
    <property type="match status" value="1"/>
</dbReference>
<keyword evidence="4" id="KW-1185">Reference proteome</keyword>
<dbReference type="PROSITE" id="PS51886">
    <property type="entry name" value="TLDC"/>
    <property type="match status" value="1"/>
</dbReference>
<dbReference type="Gene3D" id="3.30.710.10">
    <property type="entry name" value="Potassium Channel Kv1.1, Chain A"/>
    <property type="match status" value="1"/>
</dbReference>
<dbReference type="InterPro" id="IPR006571">
    <property type="entry name" value="TLDc_dom"/>
</dbReference>
<feature type="domain" description="BTB" evidence="1">
    <location>
        <begin position="21"/>
        <end position="94"/>
    </location>
</feature>
<evidence type="ECO:0000259" key="2">
    <source>
        <dbReference type="PROSITE" id="PS51886"/>
    </source>
</evidence>
<dbReference type="SUPFAM" id="SSF54695">
    <property type="entry name" value="POZ domain"/>
    <property type="match status" value="1"/>
</dbReference>
<accession>A0A2Z6RU21</accession>
<evidence type="ECO:0000313" key="3">
    <source>
        <dbReference type="EMBL" id="GBC06516.1"/>
    </source>
</evidence>
<name>A0A2Z6RU21_9GLOM</name>
<dbReference type="InterPro" id="IPR011333">
    <property type="entry name" value="SKP1/BTB/POZ_sf"/>
</dbReference>
<dbReference type="InterPro" id="IPR052407">
    <property type="entry name" value="BTB_POZ_domain_cont_9"/>
</dbReference>
<sequence>MELLPKLSQNLLEILDDNEYYDITIEVGNDPYVKVFRAHMVILNYRSPYLRRILSTNKKKNDGTLVNIKLSNILPEIFQIILRYIYGGRISLEECEASDIIKILITANELSLHELIPHLQSFLIHNKKNWMEQNFSLIYQTSFKNDSFLELQKFCTELMSKEPEKIFNSPDFTSISEKSLICLAQNDNLQMSDIKIWEHVLKWGIAQNPGLPSDPSSYSNDDFVALKNTLQQCIPLIKFIRFTSKEFLNKVYPYKMIMPEKLYENLNKWFLNNDYNPSNNLEPQMVKEISYKMNNNEYNPNSKLELEKVKEINHEINNDYNPNSKLESQIIIDSKIITHQHAELISKWIDKLEITDKMKNLYEFKLILRGSRDGFTPEKFHEICDNQSNTVSIIKVKNSDEILGGYNPIEWKSSGYGVTKDSFIFSFTNKENVSSHIISRVKYEKNALNFSPNLGPSFGIGDISICKFNRNCCKRRSYEENIRETKGRFSTEEYEVFQAIMKN</sequence>
<proteinExistence type="predicted"/>
<protein>
    <recommendedName>
        <fullName evidence="5">BTB domain-containing protein</fullName>
    </recommendedName>
</protein>